<evidence type="ECO:0000313" key="2">
    <source>
        <dbReference type="EMBL" id="MBK1853990.1"/>
    </source>
</evidence>
<name>A0AAE2SCI4_9BACT</name>
<dbReference type="AlphaFoldDB" id="A0AAE2SCI4"/>
<dbReference type="Pfam" id="PF07273">
    <property type="entry name" value="DUF1439"/>
    <property type="match status" value="1"/>
</dbReference>
<keyword evidence="1" id="KW-1133">Transmembrane helix</keyword>
<keyword evidence="3" id="KW-1185">Reference proteome</keyword>
<feature type="transmembrane region" description="Helical" evidence="1">
    <location>
        <begin position="6"/>
        <end position="23"/>
    </location>
</feature>
<sequence length="184" mass="20672">MKRVLIIAGMFTLIAVIGGYAYFKGKRYQIAITQQQIDRTLAKQFPVKKSALFIFQLTYSNPQVTLLPENHRIQVGLDASLNVKINDEAKNLGGGVTVTSSLRYDQNTQAFYLTDTTFDRFEIDGVPEKYRKTVLKLAAEYAAEQLEQYPVYTLKATDAKKTAAKLLLKNVEIDQQTVVVTLGL</sequence>
<dbReference type="Proteomes" id="UP000634206">
    <property type="component" value="Unassembled WGS sequence"/>
</dbReference>
<dbReference type="EMBL" id="JAENIG010000002">
    <property type="protein sequence ID" value="MBK1853990.1"/>
    <property type="molecule type" value="Genomic_DNA"/>
</dbReference>
<evidence type="ECO:0000313" key="3">
    <source>
        <dbReference type="Proteomes" id="UP000634206"/>
    </source>
</evidence>
<dbReference type="RefSeq" id="WP_309488598.1">
    <property type="nucleotide sequence ID" value="NZ_JAENIG010000002.1"/>
</dbReference>
<keyword evidence="1" id="KW-0472">Membrane</keyword>
<proteinExistence type="predicted"/>
<dbReference type="InterPro" id="IPR010835">
    <property type="entry name" value="DUF1439"/>
</dbReference>
<reference evidence="2" key="1">
    <citation type="submission" date="2021-01" db="EMBL/GenBank/DDBJ databases">
        <title>Modified the classification status of verrucomicrobia.</title>
        <authorList>
            <person name="Feng X."/>
        </authorList>
    </citation>
    <scope>NUCLEOTIDE SEQUENCE</scope>
    <source>
        <strain evidence="2">5K15</strain>
    </source>
</reference>
<gene>
    <name evidence="2" type="ORF">JIN83_03410</name>
</gene>
<accession>A0AAE2SCI4</accession>
<comment type="caution">
    <text evidence="2">The sequence shown here is derived from an EMBL/GenBank/DDBJ whole genome shotgun (WGS) entry which is preliminary data.</text>
</comment>
<evidence type="ECO:0000256" key="1">
    <source>
        <dbReference type="SAM" id="Phobius"/>
    </source>
</evidence>
<dbReference type="Gene3D" id="3.15.10.40">
    <property type="entry name" value="Uncharacterised protein PF07273, DUF1439"/>
    <property type="match status" value="1"/>
</dbReference>
<protein>
    <submittedName>
        <fullName evidence="2">DUF1439 domain-containing protein</fullName>
    </submittedName>
</protein>
<organism evidence="2 3">
    <name type="scientific">Oceaniferula flava</name>
    <dbReference type="NCBI Taxonomy" id="2800421"/>
    <lineage>
        <taxon>Bacteria</taxon>
        <taxon>Pseudomonadati</taxon>
        <taxon>Verrucomicrobiota</taxon>
        <taxon>Verrucomicrobiia</taxon>
        <taxon>Verrucomicrobiales</taxon>
        <taxon>Verrucomicrobiaceae</taxon>
        <taxon>Oceaniferula</taxon>
    </lineage>
</organism>
<keyword evidence="1" id="KW-0812">Transmembrane</keyword>